<dbReference type="AlphaFoldDB" id="A0A6I6E1F9"/>
<proteinExistence type="inferred from homology"/>
<dbReference type="InterPro" id="IPR011330">
    <property type="entry name" value="Glyco_hydro/deAcase_b/a-brl"/>
</dbReference>
<evidence type="ECO:0000256" key="1">
    <source>
        <dbReference type="HAMAP-Rule" id="MF_00691"/>
    </source>
</evidence>
<dbReference type="GO" id="GO:0017168">
    <property type="term" value="F:5-oxoprolinase (ATP-hydrolyzing) activity"/>
    <property type="evidence" value="ECO:0007669"/>
    <property type="project" value="UniProtKB-UniRule"/>
</dbReference>
<evidence type="ECO:0000313" key="3">
    <source>
        <dbReference type="Proteomes" id="UP000426424"/>
    </source>
</evidence>
<comment type="subunit">
    <text evidence="1">Forms a complex composed of PxpA, PxpB and PxpC.</text>
</comment>
<accession>A0A6I6E1F9</accession>
<dbReference type="SUPFAM" id="SSF88713">
    <property type="entry name" value="Glycoside hydrolase/deacetylase"/>
    <property type="match status" value="1"/>
</dbReference>
<dbReference type="Pfam" id="PF03746">
    <property type="entry name" value="LamB_YcsF"/>
    <property type="match status" value="1"/>
</dbReference>
<dbReference type="EC" id="3.5.2.9" evidence="1"/>
<dbReference type="Gene3D" id="3.20.20.370">
    <property type="entry name" value="Glycoside hydrolase/deacetylase"/>
    <property type="match status" value="1"/>
</dbReference>
<dbReference type="PANTHER" id="PTHR30292:SF0">
    <property type="entry name" value="5-OXOPROLINASE SUBUNIT A"/>
    <property type="match status" value="1"/>
</dbReference>
<comment type="catalytic activity">
    <reaction evidence="1">
        <text>5-oxo-L-proline + ATP + 2 H2O = L-glutamate + ADP + phosphate + H(+)</text>
        <dbReference type="Rhea" id="RHEA:10348"/>
        <dbReference type="ChEBI" id="CHEBI:15377"/>
        <dbReference type="ChEBI" id="CHEBI:15378"/>
        <dbReference type="ChEBI" id="CHEBI:29985"/>
        <dbReference type="ChEBI" id="CHEBI:30616"/>
        <dbReference type="ChEBI" id="CHEBI:43474"/>
        <dbReference type="ChEBI" id="CHEBI:58402"/>
        <dbReference type="ChEBI" id="CHEBI:456216"/>
        <dbReference type="EC" id="3.5.2.9"/>
    </reaction>
</comment>
<keyword evidence="1" id="KW-0547">Nucleotide-binding</keyword>
<dbReference type="Proteomes" id="UP000426424">
    <property type="component" value="Chromosome"/>
</dbReference>
<evidence type="ECO:0000313" key="2">
    <source>
        <dbReference type="EMBL" id="QGU33781.1"/>
    </source>
</evidence>
<dbReference type="PANTHER" id="PTHR30292">
    <property type="entry name" value="UNCHARACTERIZED PROTEIN YBGL-RELATED"/>
    <property type="match status" value="1"/>
</dbReference>
<comment type="function">
    <text evidence="1">Catalyzes the cleavage of 5-oxoproline to form L-glutamate coupled to the hydrolysis of ATP to ADP and inorganic phosphate.</text>
</comment>
<keyword evidence="3" id="KW-1185">Reference proteome</keyword>
<dbReference type="EMBL" id="CP039268">
    <property type="protein sequence ID" value="QGU33781.1"/>
    <property type="molecule type" value="Genomic_DNA"/>
</dbReference>
<reference evidence="2 3" key="1">
    <citation type="submission" date="2019-12" db="EMBL/GenBank/DDBJ databases">
        <title>The complete genome of the thermophilic, anoxygenic phototrophic gammaproteobacterium Thermochromatium tepidum.</title>
        <authorList>
            <person name="Sattley W.M."/>
            <person name="Swingley W.D."/>
            <person name="Burchell B.M."/>
            <person name="Gurbani S.A."/>
            <person name="Kujawa C.M."/>
            <person name="Nuccio D.A."/>
            <person name="Schladweiler J."/>
            <person name="Shaffer K.N."/>
            <person name="Stokes L.M."/>
            <person name="Touchman J.W."/>
            <person name="Blankenship R.E."/>
            <person name="Madigan M.T."/>
        </authorList>
    </citation>
    <scope>NUCLEOTIDE SEQUENCE [LARGE SCALE GENOMIC DNA]</scope>
    <source>
        <strain evidence="2 3">ATCC 43061</strain>
    </source>
</reference>
<dbReference type="GO" id="GO:0005975">
    <property type="term" value="P:carbohydrate metabolic process"/>
    <property type="evidence" value="ECO:0007669"/>
    <property type="project" value="InterPro"/>
</dbReference>
<dbReference type="CDD" id="cd10787">
    <property type="entry name" value="LamB_YcsF_like"/>
    <property type="match status" value="1"/>
</dbReference>
<keyword evidence="1" id="KW-0067">ATP-binding</keyword>
<keyword evidence="1 2" id="KW-0378">Hydrolase</keyword>
<dbReference type="KEGG" id="ttp:E6P07_12840"/>
<dbReference type="GO" id="GO:0005524">
    <property type="term" value="F:ATP binding"/>
    <property type="evidence" value="ECO:0007669"/>
    <property type="project" value="UniProtKB-UniRule"/>
</dbReference>
<organism evidence="2 3">
    <name type="scientific">Thermochromatium tepidum ATCC 43061</name>
    <dbReference type="NCBI Taxonomy" id="316276"/>
    <lineage>
        <taxon>Bacteria</taxon>
        <taxon>Pseudomonadati</taxon>
        <taxon>Pseudomonadota</taxon>
        <taxon>Gammaproteobacteria</taxon>
        <taxon>Chromatiales</taxon>
        <taxon>Chromatiaceae</taxon>
        <taxon>Thermochromatium</taxon>
    </lineage>
</organism>
<dbReference type="NCBIfam" id="NF003814">
    <property type="entry name" value="PRK05406.1-3"/>
    <property type="match status" value="1"/>
</dbReference>
<sequence length="264" mass="27798">MPTDTDYCIDLNVDIGEGFGPWRLGQDAAVLEWVTSANIACGCHAGDPDVMAETVQLALAHGVALGAHPSLPDRQGFGRRTMGLAPKELEHLVLYQLGALEAFVRTAGGHLAHVKPHGALYHQAAADPEQAQAIATAVRAFDPSLILIGPPGSALLHAAAAAGLGYACEGFADRRYEPDGTLTPRRHPQSLIQDPAEALSQALRLIVHGEVIARDGTLVKLHVDTLCIHGDSPQAPAYARALRQGLGAQGIGFRPVAGPRARRP</sequence>
<dbReference type="InterPro" id="IPR005501">
    <property type="entry name" value="LamB/YcsF/PxpA-like"/>
</dbReference>
<protein>
    <recommendedName>
        <fullName evidence="1">5-oxoprolinase subunit A</fullName>
        <shortName evidence="1">5-OPase subunit A</shortName>
        <ecNumber evidence="1">3.5.2.9</ecNumber>
    </recommendedName>
    <alternativeName>
        <fullName evidence="1">5-oxoprolinase (ATP-hydrolyzing) subunit A</fullName>
    </alternativeName>
</protein>
<dbReference type="HAMAP" id="MF_00691">
    <property type="entry name" value="PxpA"/>
    <property type="match status" value="1"/>
</dbReference>
<gene>
    <name evidence="1 2" type="primary">pxpA</name>
    <name evidence="2" type="ORF">E6P07_12840</name>
</gene>
<dbReference type="OrthoDB" id="9773478at2"/>
<comment type="similarity">
    <text evidence="1">Belongs to the LamB/PxpA family.</text>
</comment>
<dbReference type="RefSeq" id="WP_153975969.1">
    <property type="nucleotide sequence ID" value="NZ_CP039268.1"/>
</dbReference>
<dbReference type="NCBIfam" id="NF003816">
    <property type="entry name" value="PRK05406.1-5"/>
    <property type="match status" value="1"/>
</dbReference>
<name>A0A6I6E1F9_THETI</name>